<evidence type="ECO:0000256" key="1">
    <source>
        <dbReference type="ARBA" id="ARBA00004138"/>
    </source>
</evidence>
<keyword evidence="2 4" id="KW-0175">Coiled coil</keyword>
<protein>
    <submittedName>
        <fullName evidence="6">DUF4201 domain containing protein</fullName>
    </submittedName>
</protein>
<feature type="coiled-coil region" evidence="4">
    <location>
        <begin position="12"/>
        <end position="50"/>
    </location>
</feature>
<dbReference type="InterPro" id="IPR051885">
    <property type="entry name" value="CC_CF"/>
</dbReference>
<sequence>MLYVLKEQTFHLAEMQSKYEKDLDALEQLAETCEREKRTIQHELQLLTTKRDSKMAELSELFEKLQRDELEYGKGLTYDKTGKSNMDKIVERFIKRQKNQMALMMELRLNFIKLRNKMTEKVKALEALDHLGPGFRIMDYVQLKIDNRDLQDKLEEREGELTKLRRSCQNTIQILAHNREKTALLDLDIEKLREELESVVVDYSDAREQLYYLRQDRDEVRNSIKNLKVQFGLLTNKKALRDMENAVTEVDALKAKLEVIQEEYHLKSKQIAA</sequence>
<feature type="non-terminal residue" evidence="6">
    <location>
        <position position="273"/>
    </location>
</feature>
<evidence type="ECO:0000256" key="4">
    <source>
        <dbReference type="SAM" id="Coils"/>
    </source>
</evidence>
<dbReference type="InterPro" id="IPR025254">
    <property type="entry name" value="CCDC113/CCDC96_CC"/>
</dbReference>
<reference evidence="6 7" key="1">
    <citation type="submission" date="2017-03" db="EMBL/GenBank/DDBJ databases">
        <title>Genome of the blue death feigning beetle - Asbolus verrucosus.</title>
        <authorList>
            <person name="Rider S.D."/>
        </authorList>
    </citation>
    <scope>NUCLEOTIDE SEQUENCE [LARGE SCALE GENOMIC DNA]</scope>
    <source>
        <strain evidence="6">Butters</strain>
        <tissue evidence="6">Head and leg muscle</tissue>
    </source>
</reference>
<dbReference type="AlphaFoldDB" id="A0A482VZ69"/>
<gene>
    <name evidence="6" type="ORF">BDFB_007792</name>
</gene>
<name>A0A482VZ69_ASBVE</name>
<feature type="domain" description="CCDC113/CCDC96 coiled-coil" evidence="5">
    <location>
        <begin position="99"/>
        <end position="271"/>
    </location>
</feature>
<comment type="subcellular location">
    <subcellularLocation>
        <location evidence="1">Cell projection</location>
        <location evidence="1">Cilium</location>
    </subcellularLocation>
</comment>
<organism evidence="6 7">
    <name type="scientific">Asbolus verrucosus</name>
    <name type="common">Desert ironclad beetle</name>
    <dbReference type="NCBI Taxonomy" id="1661398"/>
    <lineage>
        <taxon>Eukaryota</taxon>
        <taxon>Metazoa</taxon>
        <taxon>Ecdysozoa</taxon>
        <taxon>Arthropoda</taxon>
        <taxon>Hexapoda</taxon>
        <taxon>Insecta</taxon>
        <taxon>Pterygota</taxon>
        <taxon>Neoptera</taxon>
        <taxon>Endopterygota</taxon>
        <taxon>Coleoptera</taxon>
        <taxon>Polyphaga</taxon>
        <taxon>Cucujiformia</taxon>
        <taxon>Tenebrionidae</taxon>
        <taxon>Pimeliinae</taxon>
        <taxon>Asbolus</taxon>
    </lineage>
</organism>
<evidence type="ECO:0000313" key="7">
    <source>
        <dbReference type="Proteomes" id="UP000292052"/>
    </source>
</evidence>
<dbReference type="Pfam" id="PF13870">
    <property type="entry name" value="CCDC113_CCDC96_CC"/>
    <property type="match status" value="1"/>
</dbReference>
<accession>A0A482VZ69</accession>
<feature type="coiled-coil region" evidence="4">
    <location>
        <begin position="236"/>
        <end position="270"/>
    </location>
</feature>
<dbReference type="GO" id="GO:0036064">
    <property type="term" value="C:ciliary basal body"/>
    <property type="evidence" value="ECO:0007669"/>
    <property type="project" value="TreeGrafter"/>
</dbReference>
<dbReference type="STRING" id="1661398.A0A482VZ69"/>
<dbReference type="GO" id="GO:0005930">
    <property type="term" value="C:axoneme"/>
    <property type="evidence" value="ECO:0007669"/>
    <property type="project" value="TreeGrafter"/>
</dbReference>
<comment type="caution">
    <text evidence="6">The sequence shown here is derived from an EMBL/GenBank/DDBJ whole genome shotgun (WGS) entry which is preliminary data.</text>
</comment>
<dbReference type="PANTHER" id="PTHR15654:SF1">
    <property type="entry name" value="COILED-COIL DOMAIN-CONTAINING PROTEIN 96"/>
    <property type="match status" value="1"/>
</dbReference>
<keyword evidence="7" id="KW-1185">Reference proteome</keyword>
<dbReference type="Proteomes" id="UP000292052">
    <property type="component" value="Unassembled WGS sequence"/>
</dbReference>
<evidence type="ECO:0000256" key="2">
    <source>
        <dbReference type="ARBA" id="ARBA00023054"/>
    </source>
</evidence>
<proteinExistence type="predicted"/>
<dbReference type="OrthoDB" id="10254794at2759"/>
<evidence type="ECO:0000256" key="3">
    <source>
        <dbReference type="ARBA" id="ARBA00023273"/>
    </source>
</evidence>
<dbReference type="EMBL" id="QDEB01046755">
    <property type="protein sequence ID" value="RZC38064.1"/>
    <property type="molecule type" value="Genomic_DNA"/>
</dbReference>
<evidence type="ECO:0000313" key="6">
    <source>
        <dbReference type="EMBL" id="RZC38064.1"/>
    </source>
</evidence>
<keyword evidence="3" id="KW-0966">Cell projection</keyword>
<dbReference type="GO" id="GO:0060271">
    <property type="term" value="P:cilium assembly"/>
    <property type="evidence" value="ECO:0007669"/>
    <property type="project" value="TreeGrafter"/>
</dbReference>
<feature type="coiled-coil region" evidence="4">
    <location>
        <begin position="140"/>
        <end position="209"/>
    </location>
</feature>
<dbReference type="PANTHER" id="PTHR15654">
    <property type="entry name" value="COILED-COIL DOMAIN-CONTAINING PROTEIN 113-RELATED"/>
    <property type="match status" value="1"/>
</dbReference>
<evidence type="ECO:0000259" key="5">
    <source>
        <dbReference type="Pfam" id="PF13870"/>
    </source>
</evidence>